<dbReference type="GO" id="GO:0006508">
    <property type="term" value="P:proteolysis"/>
    <property type="evidence" value="ECO:0007669"/>
    <property type="project" value="UniProtKB-KW"/>
</dbReference>
<feature type="active site" evidence="8">
    <location>
        <position position="259"/>
    </location>
</feature>
<dbReference type="EMBL" id="KQ971338">
    <property type="protein sequence ID" value="EFA02513.1"/>
    <property type="molecule type" value="Genomic_DNA"/>
</dbReference>
<feature type="domain" description="OTU" evidence="10">
    <location>
        <begin position="70"/>
        <end position="265"/>
    </location>
</feature>
<dbReference type="Gene3D" id="1.20.1300.20">
    <property type="entry name" value="Peptidase C65 Otubain, subdomain 2"/>
    <property type="match status" value="1"/>
</dbReference>
<reference evidence="11 12" key="2">
    <citation type="journal article" date="2010" name="Nucleic Acids Res.">
        <title>BeetleBase in 2010: revisions to provide comprehensive genomic information for Tribolium castaneum.</title>
        <authorList>
            <person name="Kim H.S."/>
            <person name="Murphy T."/>
            <person name="Xia J."/>
            <person name="Caragea D."/>
            <person name="Park Y."/>
            <person name="Beeman R.W."/>
            <person name="Lorenzen M.D."/>
            <person name="Butcher S."/>
            <person name="Manak J.R."/>
            <person name="Brown S.J."/>
        </authorList>
    </citation>
    <scope>GENOME REANNOTATION</scope>
    <source>
        <strain evidence="11 12">Georgia GA2</strain>
    </source>
</reference>
<keyword evidence="6 7" id="KW-0788">Thiol protease</keyword>
<name>D2A0J1_TRICA</name>
<dbReference type="Pfam" id="PF10275">
    <property type="entry name" value="Peptidase_C65"/>
    <property type="match status" value="1"/>
</dbReference>
<dbReference type="FunCoup" id="D2A0J1">
    <property type="interactions" value="2093"/>
</dbReference>
<dbReference type="KEGG" id="tca:664549"/>
<feature type="site" description="Interacts with free ubiquitin" evidence="9">
    <location>
        <position position="260"/>
    </location>
</feature>
<dbReference type="SUPFAM" id="SSF54001">
    <property type="entry name" value="Cysteine proteinases"/>
    <property type="match status" value="1"/>
</dbReference>
<keyword evidence="12" id="KW-1185">Reference proteome</keyword>
<keyword evidence="4 7" id="KW-0833">Ubl conjugation pathway</keyword>
<feature type="site" description="Interacts with free ubiquitin" evidence="9">
    <location>
        <position position="229"/>
    </location>
</feature>
<proteinExistence type="inferred from homology"/>
<dbReference type="Proteomes" id="UP000007266">
    <property type="component" value="Linkage group 4"/>
</dbReference>
<comment type="similarity">
    <text evidence="2 7">Belongs to the peptidase C65 family.</text>
</comment>
<dbReference type="AlphaFoldDB" id="D2A0J1"/>
<feature type="site" description="Interacts with free ubiquitin" evidence="9">
    <location>
        <position position="215"/>
    </location>
</feature>
<sequence>MGDESKNSSEEPSQVNQDELILAQQRQIEKEISESIPLVGEMEPISSLNSEYANDEVYLEKIKDLSSKYKHIRRTRPDGNCFFRAYSYAGLERLLDKKDEFNAFYKQAEESKDALVQLGFQQFTVEDFYDIYMEVLKRVGDLTDVDDAKKTLHFLFNEQGYSDYMVVYLRLLTSGQLQKDQDFYSCFIEGDRTVADFCHQEVEPMYKESDHIHIIAACAALNMGVRVVYMDRGNNKSVTEHDFPEGCTPLVHLLYRPGHYDILYP</sequence>
<dbReference type="InterPro" id="IPR003323">
    <property type="entry name" value="OTU_dom"/>
</dbReference>
<dbReference type="PANTHER" id="PTHR12931">
    <property type="entry name" value="UBIQUITIN THIOLESTERASE PROTEIN OTUB"/>
    <property type="match status" value="1"/>
</dbReference>
<gene>
    <name evidence="11" type="primary">AUGUSTUS-3.0.2_08217</name>
    <name evidence="11" type="ORF">TcasGA2_TC008217</name>
</gene>
<dbReference type="GO" id="GO:0016579">
    <property type="term" value="P:protein deubiquitination"/>
    <property type="evidence" value="ECO:0007669"/>
    <property type="project" value="InterPro"/>
</dbReference>
<evidence type="ECO:0000256" key="8">
    <source>
        <dbReference type="PIRSR" id="PIRSR013503-1"/>
    </source>
</evidence>
<evidence type="ECO:0000313" key="11">
    <source>
        <dbReference type="EMBL" id="EFA02513.1"/>
    </source>
</evidence>
<dbReference type="InterPro" id="IPR042467">
    <property type="entry name" value="Peptidase_C65_otubain_sub2"/>
</dbReference>
<evidence type="ECO:0000256" key="6">
    <source>
        <dbReference type="ARBA" id="ARBA00022807"/>
    </source>
</evidence>
<dbReference type="PANTHER" id="PTHR12931:SF15">
    <property type="entry name" value="UBIQUITIN THIOESTERASE OTUBAIN-LIKE"/>
    <property type="match status" value="1"/>
</dbReference>
<dbReference type="EC" id="3.4.19.12" evidence="7"/>
<dbReference type="InterPro" id="IPR019400">
    <property type="entry name" value="Peptidase_C65_otubain"/>
</dbReference>
<dbReference type="GO" id="GO:0004843">
    <property type="term" value="F:cysteine-type deubiquitinase activity"/>
    <property type="evidence" value="ECO:0000318"/>
    <property type="project" value="GO_Central"/>
</dbReference>
<dbReference type="CDD" id="cd22763">
    <property type="entry name" value="OTUB1"/>
    <property type="match status" value="1"/>
</dbReference>
<dbReference type="Gene3D" id="3.30.200.60">
    <property type="entry name" value="Peptidase C65 Otubain, subdomain 1"/>
    <property type="match status" value="1"/>
</dbReference>
<dbReference type="InterPro" id="IPR042468">
    <property type="entry name" value="Peptidase_C65_otubain_sub1"/>
</dbReference>
<accession>D2A0J1</accession>
<dbReference type="MEROPS" id="C65.001"/>
<feature type="active site" evidence="8">
    <location>
        <position position="78"/>
    </location>
</feature>
<dbReference type="OrthoDB" id="18915at2759"/>
<evidence type="ECO:0000256" key="3">
    <source>
        <dbReference type="ARBA" id="ARBA00022670"/>
    </source>
</evidence>
<evidence type="ECO:0000256" key="2">
    <source>
        <dbReference type="ARBA" id="ARBA00006579"/>
    </source>
</evidence>
<dbReference type="InterPro" id="IPR038765">
    <property type="entry name" value="Papain-like_cys_pep_sf"/>
</dbReference>
<evidence type="ECO:0000259" key="10">
    <source>
        <dbReference type="PROSITE" id="PS50802"/>
    </source>
</evidence>
<evidence type="ECO:0000256" key="5">
    <source>
        <dbReference type="ARBA" id="ARBA00022801"/>
    </source>
</evidence>
<reference evidence="11 12" key="1">
    <citation type="journal article" date="2008" name="Nature">
        <title>The genome of the model beetle and pest Tribolium castaneum.</title>
        <authorList>
            <consortium name="Tribolium Genome Sequencing Consortium"/>
            <person name="Richards S."/>
            <person name="Gibbs R.A."/>
            <person name="Weinstock G.M."/>
            <person name="Brown S.J."/>
            <person name="Denell R."/>
            <person name="Beeman R.W."/>
            <person name="Gibbs R."/>
            <person name="Beeman R.W."/>
            <person name="Brown S.J."/>
            <person name="Bucher G."/>
            <person name="Friedrich M."/>
            <person name="Grimmelikhuijzen C.J."/>
            <person name="Klingler M."/>
            <person name="Lorenzen M."/>
            <person name="Richards S."/>
            <person name="Roth S."/>
            <person name="Schroder R."/>
            <person name="Tautz D."/>
            <person name="Zdobnov E.M."/>
            <person name="Muzny D."/>
            <person name="Gibbs R.A."/>
            <person name="Weinstock G.M."/>
            <person name="Attaway T."/>
            <person name="Bell S."/>
            <person name="Buhay C.J."/>
            <person name="Chandrabose M.N."/>
            <person name="Chavez D."/>
            <person name="Clerk-Blankenburg K.P."/>
            <person name="Cree A."/>
            <person name="Dao M."/>
            <person name="Davis C."/>
            <person name="Chacko J."/>
            <person name="Dinh H."/>
            <person name="Dugan-Rocha S."/>
            <person name="Fowler G."/>
            <person name="Garner T.T."/>
            <person name="Garnes J."/>
            <person name="Gnirke A."/>
            <person name="Hawes A."/>
            <person name="Hernandez J."/>
            <person name="Hines S."/>
            <person name="Holder M."/>
            <person name="Hume J."/>
            <person name="Jhangiani S.N."/>
            <person name="Joshi V."/>
            <person name="Khan Z.M."/>
            <person name="Jackson L."/>
            <person name="Kovar C."/>
            <person name="Kowis A."/>
            <person name="Lee S."/>
            <person name="Lewis L.R."/>
            <person name="Margolis J."/>
            <person name="Morgan M."/>
            <person name="Nazareth L.V."/>
            <person name="Nguyen N."/>
            <person name="Okwuonu G."/>
            <person name="Parker D."/>
            <person name="Richards S."/>
            <person name="Ruiz S.J."/>
            <person name="Santibanez J."/>
            <person name="Savard J."/>
            <person name="Scherer S.E."/>
            <person name="Schneider B."/>
            <person name="Sodergren E."/>
            <person name="Tautz D."/>
            <person name="Vattahil S."/>
            <person name="Villasana D."/>
            <person name="White C.S."/>
            <person name="Wright R."/>
            <person name="Park Y."/>
            <person name="Beeman R.W."/>
            <person name="Lord J."/>
            <person name="Oppert B."/>
            <person name="Lorenzen M."/>
            <person name="Brown S."/>
            <person name="Wang L."/>
            <person name="Savard J."/>
            <person name="Tautz D."/>
            <person name="Richards S."/>
            <person name="Weinstock G."/>
            <person name="Gibbs R.A."/>
            <person name="Liu Y."/>
            <person name="Worley K."/>
            <person name="Weinstock G."/>
            <person name="Elsik C.G."/>
            <person name="Reese J.T."/>
            <person name="Elhaik E."/>
            <person name="Landan G."/>
            <person name="Graur D."/>
            <person name="Arensburger P."/>
            <person name="Atkinson P."/>
            <person name="Beeman R.W."/>
            <person name="Beidler J."/>
            <person name="Brown S.J."/>
            <person name="Demuth J.P."/>
            <person name="Drury D.W."/>
            <person name="Du Y.Z."/>
            <person name="Fujiwara H."/>
            <person name="Lorenzen M."/>
            <person name="Maselli V."/>
            <person name="Osanai M."/>
            <person name="Park Y."/>
            <person name="Robertson H.M."/>
            <person name="Tu Z."/>
            <person name="Wang J.J."/>
            <person name="Wang S."/>
            <person name="Richards S."/>
            <person name="Song H."/>
            <person name="Zhang L."/>
            <person name="Sodergren E."/>
            <person name="Werner D."/>
            <person name="Stanke M."/>
            <person name="Morgenstern B."/>
            <person name="Solovyev V."/>
            <person name="Kosarev P."/>
            <person name="Brown G."/>
            <person name="Chen H.C."/>
            <person name="Ermolaeva O."/>
            <person name="Hlavina W."/>
            <person name="Kapustin Y."/>
            <person name="Kiryutin B."/>
            <person name="Kitts P."/>
            <person name="Maglott D."/>
            <person name="Pruitt K."/>
            <person name="Sapojnikov V."/>
            <person name="Souvorov A."/>
            <person name="Mackey A.J."/>
            <person name="Waterhouse R.M."/>
            <person name="Wyder S."/>
            <person name="Zdobnov E.M."/>
            <person name="Zdobnov E.M."/>
            <person name="Wyder S."/>
            <person name="Kriventseva E.V."/>
            <person name="Kadowaki T."/>
            <person name="Bork P."/>
            <person name="Aranda M."/>
            <person name="Bao R."/>
            <person name="Beermann A."/>
            <person name="Berns N."/>
            <person name="Bolognesi R."/>
            <person name="Bonneton F."/>
            <person name="Bopp D."/>
            <person name="Brown S.J."/>
            <person name="Bucher G."/>
            <person name="Butts T."/>
            <person name="Chaumot A."/>
            <person name="Denell R.E."/>
            <person name="Ferrier D.E."/>
            <person name="Friedrich M."/>
            <person name="Gordon C.M."/>
            <person name="Jindra M."/>
            <person name="Klingler M."/>
            <person name="Lan Q."/>
            <person name="Lattorff H.M."/>
            <person name="Laudet V."/>
            <person name="von Levetsow C."/>
            <person name="Liu Z."/>
            <person name="Lutz R."/>
            <person name="Lynch J.A."/>
            <person name="da Fonseca R.N."/>
            <person name="Posnien N."/>
            <person name="Reuter R."/>
            <person name="Roth S."/>
            <person name="Savard J."/>
            <person name="Schinko J.B."/>
            <person name="Schmitt C."/>
            <person name="Schoppmeier M."/>
            <person name="Schroder R."/>
            <person name="Shippy T.D."/>
            <person name="Simonnet F."/>
            <person name="Marques-Souza H."/>
            <person name="Tautz D."/>
            <person name="Tomoyasu Y."/>
            <person name="Trauner J."/>
            <person name="Van der Zee M."/>
            <person name="Vervoort M."/>
            <person name="Wittkopp N."/>
            <person name="Wimmer E.A."/>
            <person name="Yang X."/>
            <person name="Jones A.K."/>
            <person name="Sattelle D.B."/>
            <person name="Ebert P.R."/>
            <person name="Nelson D."/>
            <person name="Scott J.G."/>
            <person name="Beeman R.W."/>
            <person name="Muthukrishnan S."/>
            <person name="Kramer K.J."/>
            <person name="Arakane Y."/>
            <person name="Beeman R.W."/>
            <person name="Zhu Q."/>
            <person name="Hogenkamp D."/>
            <person name="Dixit R."/>
            <person name="Oppert B."/>
            <person name="Jiang H."/>
            <person name="Zou Z."/>
            <person name="Marshall J."/>
            <person name="Elpidina E."/>
            <person name="Vinokurov K."/>
            <person name="Oppert C."/>
            <person name="Zou Z."/>
            <person name="Evans J."/>
            <person name="Lu Z."/>
            <person name="Zhao P."/>
            <person name="Sumathipala N."/>
            <person name="Altincicek B."/>
            <person name="Vilcinskas A."/>
            <person name="Williams M."/>
            <person name="Hultmark D."/>
            <person name="Hetru C."/>
            <person name="Jiang H."/>
            <person name="Grimmelikhuijzen C.J."/>
            <person name="Hauser F."/>
            <person name="Cazzamali G."/>
            <person name="Williamson M."/>
            <person name="Park Y."/>
            <person name="Li B."/>
            <person name="Tanaka Y."/>
            <person name="Predel R."/>
            <person name="Neupert S."/>
            <person name="Schachtner J."/>
            <person name="Verleyen P."/>
            <person name="Raible F."/>
            <person name="Bork P."/>
            <person name="Friedrich M."/>
            <person name="Walden K.K."/>
            <person name="Robertson H.M."/>
            <person name="Angeli S."/>
            <person name="Foret S."/>
            <person name="Bucher G."/>
            <person name="Schuetz S."/>
            <person name="Maleszka R."/>
            <person name="Wimmer E.A."/>
            <person name="Beeman R.W."/>
            <person name="Lorenzen M."/>
            <person name="Tomoyasu Y."/>
            <person name="Miller S.C."/>
            <person name="Grossmann D."/>
            <person name="Bucher G."/>
        </authorList>
    </citation>
    <scope>NUCLEOTIDE SEQUENCE [LARGE SCALE GENOMIC DNA]</scope>
    <source>
        <strain evidence="11 12">Georgia GA2</strain>
    </source>
</reference>
<comment type="catalytic activity">
    <reaction evidence="1 7">
        <text>Thiol-dependent hydrolysis of ester, thioester, amide, peptide and isopeptide bonds formed by the C-terminal Gly of ubiquitin (a 76-residue protein attached to proteins as an intracellular targeting signal).</text>
        <dbReference type="EC" id="3.4.19.12"/>
    </reaction>
</comment>
<dbReference type="HOGENOM" id="CLU_014832_3_0_1"/>
<dbReference type="GO" id="GO:0043130">
    <property type="term" value="F:ubiquitin binding"/>
    <property type="evidence" value="ECO:0000318"/>
    <property type="project" value="GO_Central"/>
</dbReference>
<evidence type="ECO:0000256" key="4">
    <source>
        <dbReference type="ARBA" id="ARBA00022786"/>
    </source>
</evidence>
<dbReference type="OMA" id="ADHVQIT"/>
<feature type="active site" description="Nucleophile" evidence="8">
    <location>
        <position position="81"/>
    </location>
</feature>
<organism evidence="11 12">
    <name type="scientific">Tribolium castaneum</name>
    <name type="common">Red flour beetle</name>
    <dbReference type="NCBI Taxonomy" id="7070"/>
    <lineage>
        <taxon>Eukaryota</taxon>
        <taxon>Metazoa</taxon>
        <taxon>Ecdysozoa</taxon>
        <taxon>Arthropoda</taxon>
        <taxon>Hexapoda</taxon>
        <taxon>Insecta</taxon>
        <taxon>Pterygota</taxon>
        <taxon>Neoptera</taxon>
        <taxon>Endopterygota</taxon>
        <taxon>Coleoptera</taxon>
        <taxon>Polyphaga</taxon>
        <taxon>Cucujiformia</taxon>
        <taxon>Tenebrionidae</taxon>
        <taxon>Tenebrionidae incertae sedis</taxon>
        <taxon>Tribolium</taxon>
    </lineage>
</organism>
<dbReference type="PIRSF" id="PIRSF013503">
    <property type="entry name" value="Ubiquitin_thioesterase_Otubain"/>
    <property type="match status" value="1"/>
</dbReference>
<feature type="site" description="Interacts with free ubiquitin" evidence="9">
    <location>
        <position position="255"/>
    </location>
</feature>
<evidence type="ECO:0000313" key="12">
    <source>
        <dbReference type="Proteomes" id="UP000007266"/>
    </source>
</evidence>
<dbReference type="PROSITE" id="PS50802">
    <property type="entry name" value="OTU"/>
    <property type="match status" value="1"/>
</dbReference>
<dbReference type="InParanoid" id="D2A0J1"/>
<dbReference type="FunFam" id="1.20.1300.20:FF:000001">
    <property type="entry name" value="Ubiquitin thioesterase OTUB1"/>
    <property type="match status" value="1"/>
</dbReference>
<dbReference type="STRING" id="7070.D2A0J1"/>
<evidence type="ECO:0000256" key="9">
    <source>
        <dbReference type="PIRSR" id="PIRSR013503-2"/>
    </source>
</evidence>
<evidence type="ECO:0000256" key="7">
    <source>
        <dbReference type="PIRNR" id="PIRNR013503"/>
    </source>
</evidence>
<keyword evidence="3 7" id="KW-0645">Protease</keyword>
<feature type="site" description="Interacts with free ubiquitin" evidence="9">
    <location>
        <position position="231"/>
    </location>
</feature>
<evidence type="ECO:0000256" key="1">
    <source>
        <dbReference type="ARBA" id="ARBA00000707"/>
    </source>
</evidence>
<keyword evidence="5 7" id="KW-0378">Hydrolase</keyword>
<dbReference type="PhylomeDB" id="D2A0J1"/>
<dbReference type="eggNOG" id="KOG3991">
    <property type="taxonomic scope" value="Eukaryota"/>
</dbReference>
<dbReference type="InterPro" id="IPR016615">
    <property type="entry name" value="Otubain"/>
</dbReference>
<protein>
    <recommendedName>
        <fullName evidence="7">Ubiquitin thioesterase</fullName>
        <ecNumber evidence="7">3.4.19.12</ecNumber>
    </recommendedName>
</protein>